<dbReference type="InterPro" id="IPR045186">
    <property type="entry name" value="Indole-3-glycerol_P_synth"/>
</dbReference>
<dbReference type="InterPro" id="IPR013798">
    <property type="entry name" value="Indole-3-glycerol_P_synth_dom"/>
</dbReference>
<dbReference type="NCBIfam" id="NF001373">
    <property type="entry name" value="PRK00278.1-6"/>
    <property type="match status" value="1"/>
</dbReference>
<dbReference type="Proteomes" id="UP000245506">
    <property type="component" value="Unassembled WGS sequence"/>
</dbReference>
<name>A0A317CIU1_9GAMM</name>
<evidence type="ECO:0000256" key="7">
    <source>
        <dbReference type="ARBA" id="ARBA00023239"/>
    </source>
</evidence>
<feature type="domain" description="Indole-3-glycerol phosphate synthase" evidence="9">
    <location>
        <begin position="14"/>
        <end position="269"/>
    </location>
</feature>
<dbReference type="HAMAP" id="MF_00134_B">
    <property type="entry name" value="IGPS_B"/>
    <property type="match status" value="1"/>
</dbReference>
<dbReference type="Gene3D" id="3.20.20.70">
    <property type="entry name" value="Aldolase class I"/>
    <property type="match status" value="1"/>
</dbReference>
<dbReference type="NCBIfam" id="NF001377">
    <property type="entry name" value="PRK00278.2-4"/>
    <property type="match status" value="1"/>
</dbReference>
<dbReference type="AlphaFoldDB" id="A0A317CIU1"/>
<evidence type="ECO:0000256" key="1">
    <source>
        <dbReference type="ARBA" id="ARBA00001633"/>
    </source>
</evidence>
<reference evidence="10 11" key="1">
    <citation type="submission" date="2018-05" db="EMBL/GenBank/DDBJ databases">
        <title>Leucothrix arctica sp. nov., isolated from Arctic seawater.</title>
        <authorList>
            <person name="Choi A."/>
            <person name="Baek K."/>
        </authorList>
    </citation>
    <scope>NUCLEOTIDE SEQUENCE [LARGE SCALE GENOMIC DNA]</scope>
    <source>
        <strain evidence="10 11">IMCC9719</strain>
    </source>
</reference>
<dbReference type="InterPro" id="IPR001468">
    <property type="entry name" value="Indole-3-GlycerolPSynthase_CS"/>
</dbReference>
<dbReference type="EC" id="4.1.1.48" evidence="8"/>
<evidence type="ECO:0000313" key="10">
    <source>
        <dbReference type="EMBL" id="PWQ98416.1"/>
    </source>
</evidence>
<evidence type="ECO:0000259" key="9">
    <source>
        <dbReference type="Pfam" id="PF00218"/>
    </source>
</evidence>
<dbReference type="GO" id="GO:0000162">
    <property type="term" value="P:L-tryptophan biosynthetic process"/>
    <property type="evidence" value="ECO:0007669"/>
    <property type="project" value="UniProtKB-UniRule"/>
</dbReference>
<dbReference type="Pfam" id="PF00218">
    <property type="entry name" value="IGPS"/>
    <property type="match status" value="1"/>
</dbReference>
<dbReference type="CDD" id="cd00331">
    <property type="entry name" value="IGPS"/>
    <property type="match status" value="1"/>
</dbReference>
<dbReference type="GO" id="GO:0004640">
    <property type="term" value="F:phosphoribosylanthranilate isomerase activity"/>
    <property type="evidence" value="ECO:0007669"/>
    <property type="project" value="TreeGrafter"/>
</dbReference>
<dbReference type="FunFam" id="3.20.20.70:FF:000024">
    <property type="entry name" value="Indole-3-glycerol phosphate synthase"/>
    <property type="match status" value="1"/>
</dbReference>
<dbReference type="PROSITE" id="PS00614">
    <property type="entry name" value="IGPS"/>
    <property type="match status" value="1"/>
</dbReference>
<evidence type="ECO:0000256" key="5">
    <source>
        <dbReference type="ARBA" id="ARBA00022822"/>
    </source>
</evidence>
<proteinExistence type="inferred from homology"/>
<protein>
    <recommendedName>
        <fullName evidence="8">Indole-3-glycerol phosphate synthase</fullName>
        <shortName evidence="8">IGPS</shortName>
        <ecNumber evidence="8">4.1.1.48</ecNumber>
    </recommendedName>
</protein>
<dbReference type="PANTHER" id="PTHR22854:SF2">
    <property type="entry name" value="INDOLE-3-GLYCEROL-PHOSPHATE SYNTHASE"/>
    <property type="match status" value="1"/>
</dbReference>
<dbReference type="GO" id="GO:0004425">
    <property type="term" value="F:indole-3-glycerol-phosphate synthase activity"/>
    <property type="evidence" value="ECO:0007669"/>
    <property type="project" value="UniProtKB-UniRule"/>
</dbReference>
<keyword evidence="4 8" id="KW-0210">Decarboxylase</keyword>
<keyword evidence="5 8" id="KW-0822">Tryptophan biosynthesis</keyword>
<dbReference type="InterPro" id="IPR013785">
    <property type="entry name" value="Aldolase_TIM"/>
</dbReference>
<comment type="similarity">
    <text evidence="8">Belongs to the TrpC family.</text>
</comment>
<evidence type="ECO:0000313" key="11">
    <source>
        <dbReference type="Proteomes" id="UP000245506"/>
    </source>
</evidence>
<keyword evidence="7 8" id="KW-0456">Lyase</keyword>
<accession>A0A317CIU1</accession>
<dbReference type="UniPathway" id="UPA00035">
    <property type="reaction ID" value="UER00043"/>
</dbReference>
<comment type="caution">
    <text evidence="10">The sequence shown here is derived from an EMBL/GenBank/DDBJ whole genome shotgun (WGS) entry which is preliminary data.</text>
</comment>
<evidence type="ECO:0000256" key="8">
    <source>
        <dbReference type="HAMAP-Rule" id="MF_00134"/>
    </source>
</evidence>
<dbReference type="HAMAP" id="MF_00134_A">
    <property type="entry name" value="IGPS_A"/>
    <property type="match status" value="1"/>
</dbReference>
<evidence type="ECO:0000256" key="2">
    <source>
        <dbReference type="ARBA" id="ARBA00004696"/>
    </source>
</evidence>
<dbReference type="EMBL" id="QGKL01000012">
    <property type="protein sequence ID" value="PWQ98416.1"/>
    <property type="molecule type" value="Genomic_DNA"/>
</dbReference>
<sequence length="271" mass="30087">MSTYDEDSSVPDILKKIITHKTQEVYDQRQRVSQEDVMKAAISASPVRPFVAAMRDKLANNQSAVIAEVKKASPSKGVIREHFVPSEIAKSYEQGGAACLSVLTDENFFQGKTEYLIEARAACSIPVIRKDFIVDKYQIYEARAMGADCILLIVAVLSAESLTSFYDLAKSLGMDVLIEVHDADELAIALPIGAELIGINNRDLRNFDTSLNTTIDLLEMIPEDRIVVTESGIHTKEDIALMRKHNVNSFLVGEAFMRADEPGTQLRNLFF</sequence>
<dbReference type="RefSeq" id="WP_109822257.1">
    <property type="nucleotide sequence ID" value="NZ_QGKL01000012.1"/>
</dbReference>
<comment type="pathway">
    <text evidence="2 8">Amino-acid biosynthesis; L-tryptophan biosynthesis; L-tryptophan from chorismate: step 4/5.</text>
</comment>
<keyword evidence="3 8" id="KW-0028">Amino-acid biosynthesis</keyword>
<keyword evidence="11" id="KW-1185">Reference proteome</keyword>
<dbReference type="SUPFAM" id="SSF51366">
    <property type="entry name" value="Ribulose-phoshate binding barrel"/>
    <property type="match status" value="1"/>
</dbReference>
<gene>
    <name evidence="8" type="primary">trpC</name>
    <name evidence="10" type="ORF">DKT75_04645</name>
</gene>
<organism evidence="10 11">
    <name type="scientific">Leucothrix arctica</name>
    <dbReference type="NCBI Taxonomy" id="1481894"/>
    <lineage>
        <taxon>Bacteria</taxon>
        <taxon>Pseudomonadati</taxon>
        <taxon>Pseudomonadota</taxon>
        <taxon>Gammaproteobacteria</taxon>
        <taxon>Thiotrichales</taxon>
        <taxon>Thiotrichaceae</taxon>
        <taxon>Leucothrix</taxon>
    </lineage>
</organism>
<dbReference type="PANTHER" id="PTHR22854">
    <property type="entry name" value="TRYPTOPHAN BIOSYNTHESIS PROTEIN"/>
    <property type="match status" value="1"/>
</dbReference>
<keyword evidence="6 8" id="KW-0057">Aromatic amino acid biosynthesis</keyword>
<evidence type="ECO:0000256" key="6">
    <source>
        <dbReference type="ARBA" id="ARBA00023141"/>
    </source>
</evidence>
<dbReference type="OrthoDB" id="9804217at2"/>
<evidence type="ECO:0000256" key="4">
    <source>
        <dbReference type="ARBA" id="ARBA00022793"/>
    </source>
</evidence>
<dbReference type="InterPro" id="IPR011060">
    <property type="entry name" value="RibuloseP-bd_barrel"/>
</dbReference>
<comment type="catalytic activity">
    <reaction evidence="1 8">
        <text>1-(2-carboxyphenylamino)-1-deoxy-D-ribulose 5-phosphate + H(+) = (1S,2R)-1-C-(indol-3-yl)glycerol 3-phosphate + CO2 + H2O</text>
        <dbReference type="Rhea" id="RHEA:23476"/>
        <dbReference type="ChEBI" id="CHEBI:15377"/>
        <dbReference type="ChEBI" id="CHEBI:15378"/>
        <dbReference type="ChEBI" id="CHEBI:16526"/>
        <dbReference type="ChEBI" id="CHEBI:58613"/>
        <dbReference type="ChEBI" id="CHEBI:58866"/>
        <dbReference type="EC" id="4.1.1.48"/>
    </reaction>
</comment>
<evidence type="ECO:0000256" key="3">
    <source>
        <dbReference type="ARBA" id="ARBA00022605"/>
    </source>
</evidence>